<evidence type="ECO:0000259" key="4">
    <source>
        <dbReference type="PROSITE" id="PS51292"/>
    </source>
</evidence>
<accession>A0AAD1WKH0</accession>
<keyword evidence="6" id="KW-1185">Reference proteome</keyword>
<dbReference type="Pfam" id="PF12906">
    <property type="entry name" value="RINGv"/>
    <property type="match status" value="1"/>
</dbReference>
<dbReference type="AlphaFoldDB" id="A0AAD1WKH0"/>
<name>A0AAD1WKH0_PELCU</name>
<organism evidence="5 6">
    <name type="scientific">Pelobates cultripes</name>
    <name type="common">Western spadefoot toad</name>
    <dbReference type="NCBI Taxonomy" id="61616"/>
    <lineage>
        <taxon>Eukaryota</taxon>
        <taxon>Metazoa</taxon>
        <taxon>Chordata</taxon>
        <taxon>Craniata</taxon>
        <taxon>Vertebrata</taxon>
        <taxon>Euteleostomi</taxon>
        <taxon>Amphibia</taxon>
        <taxon>Batrachia</taxon>
        <taxon>Anura</taxon>
        <taxon>Pelobatoidea</taxon>
        <taxon>Pelobatidae</taxon>
        <taxon>Pelobates</taxon>
    </lineage>
</organism>
<dbReference type="InterPro" id="IPR013083">
    <property type="entry name" value="Znf_RING/FYVE/PHD"/>
</dbReference>
<evidence type="ECO:0000313" key="5">
    <source>
        <dbReference type="EMBL" id="CAH2311476.1"/>
    </source>
</evidence>
<gene>
    <name evidence="5" type="ORF">PECUL_23A043142</name>
</gene>
<dbReference type="SMART" id="SM00744">
    <property type="entry name" value="RINGv"/>
    <property type="match status" value="1"/>
</dbReference>
<dbReference type="GO" id="GO:0008270">
    <property type="term" value="F:zinc ion binding"/>
    <property type="evidence" value="ECO:0007669"/>
    <property type="project" value="UniProtKB-KW"/>
</dbReference>
<dbReference type="Gene3D" id="3.30.40.10">
    <property type="entry name" value="Zinc/RING finger domain, C3HC4 (zinc finger)"/>
    <property type="match status" value="1"/>
</dbReference>
<keyword evidence="2" id="KW-0863">Zinc-finger</keyword>
<evidence type="ECO:0000256" key="1">
    <source>
        <dbReference type="ARBA" id="ARBA00022723"/>
    </source>
</evidence>
<dbReference type="EMBL" id="OW240919">
    <property type="protein sequence ID" value="CAH2311476.1"/>
    <property type="molecule type" value="Genomic_DNA"/>
</dbReference>
<keyword evidence="3" id="KW-0862">Zinc</keyword>
<evidence type="ECO:0000256" key="2">
    <source>
        <dbReference type="ARBA" id="ARBA00022771"/>
    </source>
</evidence>
<keyword evidence="1" id="KW-0479">Metal-binding</keyword>
<sequence>MDISPVSVTTSSSVTIIEQECFICREGDQEDQEELQHFCDCKGLIVHHQCLLTWIQKTYIYIVKYAEAENKSLQEVENLQEVKMICAYLPLGVSEYSSNILLMSGSLRDMK</sequence>
<dbReference type="PROSITE" id="PS51292">
    <property type="entry name" value="ZF_RING_CH"/>
    <property type="match status" value="1"/>
</dbReference>
<feature type="domain" description="RING-CH-type" evidence="4">
    <location>
        <begin position="13"/>
        <end position="80"/>
    </location>
</feature>
<protein>
    <recommendedName>
        <fullName evidence="4">RING-CH-type domain-containing protein</fullName>
    </recommendedName>
</protein>
<dbReference type="Proteomes" id="UP001295444">
    <property type="component" value="Chromosome 08"/>
</dbReference>
<dbReference type="InterPro" id="IPR011016">
    <property type="entry name" value="Znf_RING-CH"/>
</dbReference>
<reference evidence="5" key="1">
    <citation type="submission" date="2022-03" db="EMBL/GenBank/DDBJ databases">
        <authorList>
            <person name="Alioto T."/>
            <person name="Alioto T."/>
            <person name="Gomez Garrido J."/>
        </authorList>
    </citation>
    <scope>NUCLEOTIDE SEQUENCE</scope>
</reference>
<proteinExistence type="predicted"/>
<evidence type="ECO:0000256" key="3">
    <source>
        <dbReference type="ARBA" id="ARBA00022833"/>
    </source>
</evidence>
<evidence type="ECO:0000313" key="6">
    <source>
        <dbReference type="Proteomes" id="UP001295444"/>
    </source>
</evidence>
<dbReference type="SUPFAM" id="SSF57850">
    <property type="entry name" value="RING/U-box"/>
    <property type="match status" value="1"/>
</dbReference>